<dbReference type="Proteomes" id="UP001198402">
    <property type="component" value="Unassembled WGS sequence"/>
</dbReference>
<evidence type="ECO:0008006" key="4">
    <source>
        <dbReference type="Google" id="ProtNLM"/>
    </source>
</evidence>
<accession>A0ABS7Y458</accession>
<name>A0ABS7Y458_9FLAO</name>
<dbReference type="RefSeq" id="WP_224479078.1">
    <property type="nucleotide sequence ID" value="NZ_JAIUJS010000008.1"/>
</dbReference>
<feature type="chain" id="PRO_5047488590" description="PKD domain-containing protein" evidence="1">
    <location>
        <begin position="24"/>
        <end position="622"/>
    </location>
</feature>
<protein>
    <recommendedName>
        <fullName evidence="4">PKD domain-containing protein</fullName>
    </recommendedName>
</protein>
<reference evidence="3" key="1">
    <citation type="submission" date="2023-07" db="EMBL/GenBank/DDBJ databases">
        <authorList>
            <person name="Yue Y."/>
        </authorList>
    </citation>
    <scope>NUCLEOTIDE SEQUENCE [LARGE SCALE GENOMIC DNA]</scope>
    <source>
        <strain evidence="3">2Y89</strain>
    </source>
</reference>
<evidence type="ECO:0000313" key="3">
    <source>
        <dbReference type="Proteomes" id="UP001198402"/>
    </source>
</evidence>
<feature type="signal peptide" evidence="1">
    <location>
        <begin position="1"/>
        <end position="23"/>
    </location>
</feature>
<keyword evidence="1" id="KW-0732">Signal</keyword>
<proteinExistence type="predicted"/>
<evidence type="ECO:0000313" key="2">
    <source>
        <dbReference type="EMBL" id="MCA0154130.1"/>
    </source>
</evidence>
<comment type="caution">
    <text evidence="2">The sequence shown here is derived from an EMBL/GenBank/DDBJ whole genome shotgun (WGS) entry which is preliminary data.</text>
</comment>
<dbReference type="EMBL" id="JAIUJS010000008">
    <property type="protein sequence ID" value="MCA0154130.1"/>
    <property type="molecule type" value="Genomic_DNA"/>
</dbReference>
<keyword evidence="3" id="KW-1185">Reference proteome</keyword>
<evidence type="ECO:0000256" key="1">
    <source>
        <dbReference type="SAM" id="SignalP"/>
    </source>
</evidence>
<gene>
    <name evidence="2" type="ORF">LBV24_12945</name>
</gene>
<organism evidence="2 3">
    <name type="scientific">Winogradskyella vincentii</name>
    <dbReference type="NCBI Taxonomy" id="2877122"/>
    <lineage>
        <taxon>Bacteria</taxon>
        <taxon>Pseudomonadati</taxon>
        <taxon>Bacteroidota</taxon>
        <taxon>Flavobacteriia</taxon>
        <taxon>Flavobacteriales</taxon>
        <taxon>Flavobacteriaceae</taxon>
        <taxon>Winogradskyella</taxon>
    </lineage>
</organism>
<sequence>MKILKKGAFKILALLLLVSTPYACEDDDDLNIIAGLDFTIATLNAEGNETGVVATTIPPDGRMLFTVDFGNPDDEADVFQTSGPMVTYEYPLETATYTITVTASLPGRDDVSITKEHTVIYVTEPEPTPDSPIAGTWRLAPQAGAFGVGPGLNDTSWFSSSADDVTTRACLFDDEYVLGSDGSFMNVLGADTWLEAWQGVDPEACGAPVAPHDGSASATYTYNAAMGTLTINGTGAFMGLAKVINGAELAAPGDAPESITYVAEISADGNTLDLDIQVAGDGWWSFTFQKDAPPEPSALDGTWRFAPEAGAFGVGPGLNDVSWFSSSEEDITTRACLFDDEYVFNSDGTFQNVLGSDTWLEGWQGVTPDACGAPIFPHDGSATATYSYDEAAGTVTINGQGAFLGLAKVFNGGELASPAAAPDSIEYLIELSDDGNTMELDIAVEGDGWWSFKLVKDAAPANPLVGSWVFAPQAGAFGVGPGFNDVSWFSSSEEDVTTRACLFDDEYVFNADGSFQNVLGSDTWLEGWQGVTPDACGAPVFPHDGSNAATYTYDEGAGTVTINGQGAFLGLAKVFNGGELGSPGAAVDSIEYIVELTDGGNTMELDIAVEGDGWWSFTLVKQ</sequence>